<keyword evidence="2" id="KW-1185">Reference proteome</keyword>
<proteinExistence type="predicted"/>
<accession>A0AAD8ARW3</accession>
<dbReference type="AlphaFoldDB" id="A0AAD8ARW3"/>
<reference evidence="1" key="1">
    <citation type="journal article" date="2023" name="PLoS Negl. Trop. Dis.">
        <title>A genome sequence for Biomphalaria pfeifferi, the major vector snail for the human-infecting parasite Schistosoma mansoni.</title>
        <authorList>
            <person name="Bu L."/>
            <person name="Lu L."/>
            <person name="Laidemitt M.R."/>
            <person name="Zhang S.M."/>
            <person name="Mutuku M."/>
            <person name="Mkoji G."/>
            <person name="Steinauer M."/>
            <person name="Loker E.S."/>
        </authorList>
    </citation>
    <scope>NUCLEOTIDE SEQUENCE</scope>
    <source>
        <strain evidence="1">KasaAsao</strain>
    </source>
</reference>
<sequence length="74" mass="8276">MYERGHNNAFHYLERLLPPKQHLDVSLTRLLADFSLCKFPTSRVAAESGVSTSSDGTSTEQRNIALLVHALNLH</sequence>
<reference evidence="1" key="2">
    <citation type="submission" date="2023-04" db="EMBL/GenBank/DDBJ databases">
        <authorList>
            <person name="Bu L."/>
            <person name="Lu L."/>
            <person name="Laidemitt M.R."/>
            <person name="Zhang S.M."/>
            <person name="Mutuku M."/>
            <person name="Mkoji G."/>
            <person name="Steinauer M."/>
            <person name="Loker E.S."/>
        </authorList>
    </citation>
    <scope>NUCLEOTIDE SEQUENCE</scope>
    <source>
        <strain evidence="1">KasaAsao</strain>
        <tissue evidence="1">Whole Snail</tissue>
    </source>
</reference>
<dbReference type="EMBL" id="JASAOG010000324">
    <property type="protein sequence ID" value="KAK0040464.1"/>
    <property type="molecule type" value="Genomic_DNA"/>
</dbReference>
<name>A0AAD8ARW3_BIOPF</name>
<protein>
    <submittedName>
        <fullName evidence="1">Uncharacterized protein</fullName>
    </submittedName>
</protein>
<evidence type="ECO:0000313" key="2">
    <source>
        <dbReference type="Proteomes" id="UP001233172"/>
    </source>
</evidence>
<comment type="caution">
    <text evidence="1">The sequence shown here is derived from an EMBL/GenBank/DDBJ whole genome shotgun (WGS) entry which is preliminary data.</text>
</comment>
<organism evidence="1 2">
    <name type="scientific">Biomphalaria pfeifferi</name>
    <name type="common">Bloodfluke planorb</name>
    <name type="synonym">Freshwater snail</name>
    <dbReference type="NCBI Taxonomy" id="112525"/>
    <lineage>
        <taxon>Eukaryota</taxon>
        <taxon>Metazoa</taxon>
        <taxon>Spiralia</taxon>
        <taxon>Lophotrochozoa</taxon>
        <taxon>Mollusca</taxon>
        <taxon>Gastropoda</taxon>
        <taxon>Heterobranchia</taxon>
        <taxon>Euthyneura</taxon>
        <taxon>Panpulmonata</taxon>
        <taxon>Hygrophila</taxon>
        <taxon>Lymnaeoidea</taxon>
        <taxon>Planorbidae</taxon>
        <taxon>Biomphalaria</taxon>
    </lineage>
</organism>
<evidence type="ECO:0000313" key="1">
    <source>
        <dbReference type="EMBL" id="KAK0040464.1"/>
    </source>
</evidence>
<dbReference type="Proteomes" id="UP001233172">
    <property type="component" value="Unassembled WGS sequence"/>
</dbReference>
<gene>
    <name evidence="1" type="ORF">Bpfe_030097</name>
</gene>